<gene>
    <name evidence="2" type="ORF">GUJ93_ZPchr0001g32274</name>
</gene>
<accession>A0A8J5S9E3</accession>
<organism evidence="2 3">
    <name type="scientific">Zizania palustris</name>
    <name type="common">Northern wild rice</name>
    <dbReference type="NCBI Taxonomy" id="103762"/>
    <lineage>
        <taxon>Eukaryota</taxon>
        <taxon>Viridiplantae</taxon>
        <taxon>Streptophyta</taxon>
        <taxon>Embryophyta</taxon>
        <taxon>Tracheophyta</taxon>
        <taxon>Spermatophyta</taxon>
        <taxon>Magnoliopsida</taxon>
        <taxon>Liliopsida</taxon>
        <taxon>Poales</taxon>
        <taxon>Poaceae</taxon>
        <taxon>BOP clade</taxon>
        <taxon>Oryzoideae</taxon>
        <taxon>Oryzeae</taxon>
        <taxon>Zizaniinae</taxon>
        <taxon>Zizania</taxon>
    </lineage>
</organism>
<feature type="compositionally biased region" description="Gly residues" evidence="1">
    <location>
        <begin position="1"/>
        <end position="12"/>
    </location>
</feature>
<evidence type="ECO:0000313" key="3">
    <source>
        <dbReference type="Proteomes" id="UP000729402"/>
    </source>
</evidence>
<proteinExistence type="predicted"/>
<reference evidence="2" key="2">
    <citation type="submission" date="2021-02" db="EMBL/GenBank/DDBJ databases">
        <authorList>
            <person name="Kimball J.A."/>
            <person name="Haas M.W."/>
            <person name="Macchietto M."/>
            <person name="Kono T."/>
            <person name="Duquette J."/>
            <person name="Shao M."/>
        </authorList>
    </citation>
    <scope>NUCLEOTIDE SEQUENCE</scope>
    <source>
        <tissue evidence="2">Fresh leaf tissue</tissue>
    </source>
</reference>
<dbReference type="AlphaFoldDB" id="A0A8J5S9E3"/>
<reference evidence="2" key="1">
    <citation type="journal article" date="2021" name="bioRxiv">
        <title>Whole Genome Assembly and Annotation of Northern Wild Rice, Zizania palustris L., Supports a Whole Genome Duplication in the Zizania Genus.</title>
        <authorList>
            <person name="Haas M."/>
            <person name="Kono T."/>
            <person name="Macchietto M."/>
            <person name="Millas R."/>
            <person name="McGilp L."/>
            <person name="Shao M."/>
            <person name="Duquette J."/>
            <person name="Hirsch C.N."/>
            <person name="Kimball J."/>
        </authorList>
    </citation>
    <scope>NUCLEOTIDE SEQUENCE</scope>
    <source>
        <tissue evidence="2">Fresh leaf tissue</tissue>
    </source>
</reference>
<comment type="caution">
    <text evidence="2">The sequence shown here is derived from an EMBL/GenBank/DDBJ whole genome shotgun (WGS) entry which is preliminary data.</text>
</comment>
<evidence type="ECO:0000313" key="2">
    <source>
        <dbReference type="EMBL" id="KAG8052776.1"/>
    </source>
</evidence>
<feature type="region of interest" description="Disordered" evidence="1">
    <location>
        <begin position="45"/>
        <end position="73"/>
    </location>
</feature>
<dbReference type="EMBL" id="JAAALK010000288">
    <property type="protein sequence ID" value="KAG8052776.1"/>
    <property type="molecule type" value="Genomic_DNA"/>
</dbReference>
<dbReference type="Proteomes" id="UP000729402">
    <property type="component" value="Unassembled WGS sequence"/>
</dbReference>
<evidence type="ECO:0000256" key="1">
    <source>
        <dbReference type="SAM" id="MobiDB-lite"/>
    </source>
</evidence>
<feature type="region of interest" description="Disordered" evidence="1">
    <location>
        <begin position="1"/>
        <end position="26"/>
    </location>
</feature>
<sequence>MSLTGRGGGGADGRSEAAAEEEEEGPAMEWLDEYWFFSNTLVKNGRQSVGRPPMLPRSPLTPGGRPTKQYEPAGMSRFYALSRERRLLRTPSPVAPVASRRDGAVH</sequence>
<dbReference type="OrthoDB" id="1918258at2759"/>
<keyword evidence="3" id="KW-1185">Reference proteome</keyword>
<protein>
    <submittedName>
        <fullName evidence="2">Uncharacterized protein</fullName>
    </submittedName>
</protein>
<name>A0A8J5S9E3_ZIZPA</name>